<dbReference type="PROSITE" id="PS00518">
    <property type="entry name" value="ZF_RING_1"/>
    <property type="match status" value="1"/>
</dbReference>
<dbReference type="SUPFAM" id="SSF57903">
    <property type="entry name" value="FYVE/PHD zinc finger"/>
    <property type="match status" value="1"/>
</dbReference>
<feature type="compositionally biased region" description="Polar residues" evidence="5">
    <location>
        <begin position="125"/>
        <end position="147"/>
    </location>
</feature>
<dbReference type="SMART" id="SM00249">
    <property type="entry name" value="PHD"/>
    <property type="match status" value="1"/>
</dbReference>
<evidence type="ECO:0000256" key="1">
    <source>
        <dbReference type="ARBA" id="ARBA00022723"/>
    </source>
</evidence>
<dbReference type="InterPro" id="IPR011011">
    <property type="entry name" value="Znf_FYVE_PHD"/>
</dbReference>
<feature type="region of interest" description="Disordered" evidence="5">
    <location>
        <begin position="74"/>
        <end position="98"/>
    </location>
</feature>
<feature type="region of interest" description="Disordered" evidence="5">
    <location>
        <begin position="1"/>
        <end position="41"/>
    </location>
</feature>
<dbReference type="SUPFAM" id="SSF57850">
    <property type="entry name" value="RING/U-box"/>
    <property type="match status" value="1"/>
</dbReference>
<accession>A0A2P2J5H4</accession>
<evidence type="ECO:0000256" key="3">
    <source>
        <dbReference type="ARBA" id="ARBA00022833"/>
    </source>
</evidence>
<keyword evidence="2 4" id="KW-0863">Zinc-finger</keyword>
<proteinExistence type="predicted"/>
<evidence type="ECO:0000259" key="7">
    <source>
        <dbReference type="PROSITE" id="PS50089"/>
    </source>
</evidence>
<sequence>MKEKTNSVKVGKRTGKKKHSRRGQRRRGRPRMSKIPLVKKGRRIRRLRKKERCEYDDEGDADFIDNCPVLGEMSKKNGKRSRKYTVDSDSDFMPSGSSDYNYTISEEEREQVREANQLHRDLKTSLRSSTSVKGIQQNGDQCEQSQVPGRKGKEKVKEIKPEVGRQVCGICLSEENKRRFRGTLNCCSHYFCFACIMEWSKVESRCPCCKQRFKTITKTGRSTAGVDLRSLVIPVPKRDQVYQPSEEEIRNFIDPYENVICTECHEGGDDGLMLLCDLCDSPAHTYCVGLGRQVPEGNWYCNGCRPVALGSSNSQAFVPLIGQSTPGREPFNGPSPLANMGEGLDPIIESSPRVLFTQGFGNLSSPRLYNGDLEVASPQSVAGAPTLSGRRQLHRRIQDMLSNNRMNLMASRSHGILAANMHGNLSNSQFCQDRETTVQNIRTQEMGASQPVLLEERLRVNDHPSSSLQDRGPFFSRTNPSRQQEVQGPAMERPVSLTLWPELTGTNLVPSYEQVHQCNNRSSVGFDVNLSPYRIREESQFYAAKEQLGPVVKSHLKRLSCDIELGPDTFTEIARSSIHTILGACGLEHNQSEVHNVPPPLVCIHGDKVAAGETSLMKGFCSSCFDSFVGDVVKRIMDTKLPRWLSLAL</sequence>
<dbReference type="PROSITE" id="PS50016">
    <property type="entry name" value="ZF_PHD_2"/>
    <property type="match status" value="1"/>
</dbReference>
<protein>
    <submittedName>
        <fullName evidence="8">Uncharacterized protein MANES_08G113500</fullName>
    </submittedName>
</protein>
<dbReference type="InterPro" id="IPR001965">
    <property type="entry name" value="Znf_PHD"/>
</dbReference>
<organism evidence="8">
    <name type="scientific">Rhizophora mucronata</name>
    <name type="common">Asiatic mangrove</name>
    <dbReference type="NCBI Taxonomy" id="61149"/>
    <lineage>
        <taxon>Eukaryota</taxon>
        <taxon>Viridiplantae</taxon>
        <taxon>Streptophyta</taxon>
        <taxon>Embryophyta</taxon>
        <taxon>Tracheophyta</taxon>
        <taxon>Spermatophyta</taxon>
        <taxon>Magnoliopsida</taxon>
        <taxon>eudicotyledons</taxon>
        <taxon>Gunneridae</taxon>
        <taxon>Pentapetalae</taxon>
        <taxon>rosids</taxon>
        <taxon>fabids</taxon>
        <taxon>Malpighiales</taxon>
        <taxon>Rhizophoraceae</taxon>
        <taxon>Rhizophora</taxon>
    </lineage>
</organism>
<dbReference type="PROSITE" id="PS50089">
    <property type="entry name" value="ZF_RING_2"/>
    <property type="match status" value="1"/>
</dbReference>
<evidence type="ECO:0000259" key="6">
    <source>
        <dbReference type="PROSITE" id="PS50016"/>
    </source>
</evidence>
<dbReference type="InterPro" id="IPR017907">
    <property type="entry name" value="Znf_RING_CS"/>
</dbReference>
<evidence type="ECO:0000256" key="4">
    <source>
        <dbReference type="PROSITE-ProRule" id="PRU00175"/>
    </source>
</evidence>
<dbReference type="Gene3D" id="3.30.40.10">
    <property type="entry name" value="Zinc/RING finger domain, C3HC4 (zinc finger)"/>
    <property type="match status" value="2"/>
</dbReference>
<dbReference type="InterPro" id="IPR001841">
    <property type="entry name" value="Znf_RING"/>
</dbReference>
<feature type="compositionally biased region" description="Polar residues" evidence="5">
    <location>
        <begin position="476"/>
        <end position="486"/>
    </location>
</feature>
<dbReference type="InterPro" id="IPR013083">
    <property type="entry name" value="Znf_RING/FYVE/PHD"/>
</dbReference>
<dbReference type="SMART" id="SM00184">
    <property type="entry name" value="RING"/>
    <property type="match status" value="1"/>
</dbReference>
<feature type="domain" description="PHD-type" evidence="6">
    <location>
        <begin position="258"/>
        <end position="307"/>
    </location>
</feature>
<evidence type="ECO:0000313" key="8">
    <source>
        <dbReference type="EMBL" id="MBW88738.1"/>
    </source>
</evidence>
<keyword evidence="3" id="KW-0862">Zinc</keyword>
<dbReference type="PANTHER" id="PTHR47177">
    <property type="entry name" value="F18C1.6 PROTEIN"/>
    <property type="match status" value="1"/>
</dbReference>
<dbReference type="InterPro" id="IPR019787">
    <property type="entry name" value="Znf_PHD-finger"/>
</dbReference>
<keyword evidence="1" id="KW-0479">Metal-binding</keyword>
<name>A0A2P2J5H4_RHIMU</name>
<feature type="compositionally biased region" description="Basic residues" evidence="5">
    <location>
        <begin position="10"/>
        <end position="41"/>
    </location>
</feature>
<dbReference type="Pfam" id="PF00628">
    <property type="entry name" value="PHD"/>
    <property type="match status" value="1"/>
</dbReference>
<reference evidence="8" key="1">
    <citation type="submission" date="2018-02" db="EMBL/GenBank/DDBJ databases">
        <title>Rhizophora mucronata_Transcriptome.</title>
        <authorList>
            <person name="Meera S.P."/>
            <person name="Sreeshan A."/>
            <person name="Augustine A."/>
        </authorList>
    </citation>
    <scope>NUCLEOTIDE SEQUENCE</scope>
    <source>
        <tissue evidence="8">Leaf</tissue>
    </source>
</reference>
<dbReference type="GO" id="GO:0008270">
    <property type="term" value="F:zinc ion binding"/>
    <property type="evidence" value="ECO:0007669"/>
    <property type="project" value="UniProtKB-KW"/>
</dbReference>
<feature type="region of interest" description="Disordered" evidence="5">
    <location>
        <begin position="463"/>
        <end position="491"/>
    </location>
</feature>
<dbReference type="CDD" id="cd16574">
    <property type="entry name" value="RING-HC_Topors"/>
    <property type="match status" value="1"/>
</dbReference>
<dbReference type="InterPro" id="IPR058746">
    <property type="entry name" value="Znf_RING-type_Topors"/>
</dbReference>
<feature type="region of interest" description="Disordered" evidence="5">
    <location>
        <begin position="122"/>
        <end position="156"/>
    </location>
</feature>
<evidence type="ECO:0000256" key="5">
    <source>
        <dbReference type="SAM" id="MobiDB-lite"/>
    </source>
</evidence>
<evidence type="ECO:0000256" key="2">
    <source>
        <dbReference type="ARBA" id="ARBA00022771"/>
    </source>
</evidence>
<dbReference type="AlphaFoldDB" id="A0A2P2J5H4"/>
<feature type="domain" description="RING-type" evidence="7">
    <location>
        <begin position="168"/>
        <end position="210"/>
    </location>
</feature>
<dbReference type="EMBL" id="GGEC01008255">
    <property type="protein sequence ID" value="MBW88738.1"/>
    <property type="molecule type" value="Transcribed_RNA"/>
</dbReference>
<dbReference type="PANTHER" id="PTHR47177:SF3">
    <property type="entry name" value="F18C1.6 PROTEIN"/>
    <property type="match status" value="1"/>
</dbReference>